<gene>
    <name evidence="2" type="ORF">GE061_014403</name>
</gene>
<proteinExistence type="predicted"/>
<keyword evidence="3" id="KW-1185">Reference proteome</keyword>
<feature type="region of interest" description="Disordered" evidence="1">
    <location>
        <begin position="47"/>
        <end position="83"/>
    </location>
</feature>
<organism evidence="2 3">
    <name type="scientific">Apolygus lucorum</name>
    <name type="common">Small green plant bug</name>
    <name type="synonym">Lygocoris lucorum</name>
    <dbReference type="NCBI Taxonomy" id="248454"/>
    <lineage>
        <taxon>Eukaryota</taxon>
        <taxon>Metazoa</taxon>
        <taxon>Ecdysozoa</taxon>
        <taxon>Arthropoda</taxon>
        <taxon>Hexapoda</taxon>
        <taxon>Insecta</taxon>
        <taxon>Pterygota</taxon>
        <taxon>Neoptera</taxon>
        <taxon>Paraneoptera</taxon>
        <taxon>Hemiptera</taxon>
        <taxon>Heteroptera</taxon>
        <taxon>Panheteroptera</taxon>
        <taxon>Cimicomorpha</taxon>
        <taxon>Miridae</taxon>
        <taxon>Mirini</taxon>
        <taxon>Apolygus</taxon>
    </lineage>
</organism>
<evidence type="ECO:0000313" key="2">
    <source>
        <dbReference type="EMBL" id="KAF6211286.1"/>
    </source>
</evidence>
<feature type="compositionally biased region" description="Acidic residues" evidence="1">
    <location>
        <begin position="47"/>
        <end position="62"/>
    </location>
</feature>
<sequence>MEDEREIEIQMTSEGGMQEIKEKEGNRIDEEELKIGEEVMIKEEMVVEDEEVVKEDVSDQPENEAGHSSKNVGKSEATQDGSH</sequence>
<dbReference type="AlphaFoldDB" id="A0A8S9XT62"/>
<accession>A0A8S9XT62</accession>
<evidence type="ECO:0000313" key="3">
    <source>
        <dbReference type="Proteomes" id="UP000466442"/>
    </source>
</evidence>
<name>A0A8S9XT62_APOLU</name>
<dbReference type="EMBL" id="WIXP02000005">
    <property type="protein sequence ID" value="KAF6211286.1"/>
    <property type="molecule type" value="Genomic_DNA"/>
</dbReference>
<reference evidence="2" key="1">
    <citation type="journal article" date="2021" name="Mol. Ecol. Resour.">
        <title>Apolygus lucorum genome provides insights into omnivorousness and mesophyll feeding.</title>
        <authorList>
            <person name="Liu Y."/>
            <person name="Liu H."/>
            <person name="Wang H."/>
            <person name="Huang T."/>
            <person name="Liu B."/>
            <person name="Yang B."/>
            <person name="Yin L."/>
            <person name="Li B."/>
            <person name="Zhang Y."/>
            <person name="Zhang S."/>
            <person name="Jiang F."/>
            <person name="Zhang X."/>
            <person name="Ren Y."/>
            <person name="Wang B."/>
            <person name="Wang S."/>
            <person name="Lu Y."/>
            <person name="Wu K."/>
            <person name="Fan W."/>
            <person name="Wang G."/>
        </authorList>
    </citation>
    <scope>NUCLEOTIDE SEQUENCE</scope>
    <source>
        <strain evidence="2">12Hb</strain>
    </source>
</reference>
<dbReference type="Proteomes" id="UP000466442">
    <property type="component" value="Linkage Group LG5"/>
</dbReference>
<protein>
    <submittedName>
        <fullName evidence="2">Uncharacterized protein</fullName>
    </submittedName>
</protein>
<comment type="caution">
    <text evidence="2">The sequence shown here is derived from an EMBL/GenBank/DDBJ whole genome shotgun (WGS) entry which is preliminary data.</text>
</comment>
<evidence type="ECO:0000256" key="1">
    <source>
        <dbReference type="SAM" id="MobiDB-lite"/>
    </source>
</evidence>
<feature type="compositionally biased region" description="Polar residues" evidence="1">
    <location>
        <begin position="66"/>
        <end position="83"/>
    </location>
</feature>